<gene>
    <name evidence="1" type="ORF">RND71_017625</name>
</gene>
<dbReference type="EMBL" id="JAVYJV010000009">
    <property type="protein sequence ID" value="KAK4362384.1"/>
    <property type="molecule type" value="Genomic_DNA"/>
</dbReference>
<evidence type="ECO:0000313" key="2">
    <source>
        <dbReference type="Proteomes" id="UP001291623"/>
    </source>
</evidence>
<organism evidence="1 2">
    <name type="scientific">Anisodus tanguticus</name>
    <dbReference type="NCBI Taxonomy" id="243964"/>
    <lineage>
        <taxon>Eukaryota</taxon>
        <taxon>Viridiplantae</taxon>
        <taxon>Streptophyta</taxon>
        <taxon>Embryophyta</taxon>
        <taxon>Tracheophyta</taxon>
        <taxon>Spermatophyta</taxon>
        <taxon>Magnoliopsida</taxon>
        <taxon>eudicotyledons</taxon>
        <taxon>Gunneridae</taxon>
        <taxon>Pentapetalae</taxon>
        <taxon>asterids</taxon>
        <taxon>lamiids</taxon>
        <taxon>Solanales</taxon>
        <taxon>Solanaceae</taxon>
        <taxon>Solanoideae</taxon>
        <taxon>Hyoscyameae</taxon>
        <taxon>Anisodus</taxon>
    </lineage>
</organism>
<dbReference type="PANTHER" id="PTHR47203:SF1">
    <property type="entry name" value="HYPOTHETICAL BASE EXCISION DNA REPAIR PROTEIN (EUROFUNG)"/>
    <property type="match status" value="1"/>
</dbReference>
<dbReference type="Proteomes" id="UP001291623">
    <property type="component" value="Unassembled WGS sequence"/>
</dbReference>
<name>A0AAE1S0X6_9SOLA</name>
<dbReference type="Gene3D" id="1.10.340.30">
    <property type="entry name" value="Hypothetical protein, domain 2"/>
    <property type="match status" value="1"/>
</dbReference>
<keyword evidence="2" id="KW-1185">Reference proteome</keyword>
<dbReference type="PANTHER" id="PTHR47203">
    <property type="match status" value="1"/>
</dbReference>
<sequence>MDKIGTSDQLIHAFLSSNAQVVAADAKLVEDTIRCGGLAPTKTSCIKGILSSLFQKKRNLCLEYFREQSIEEIKRELSCFRGIVPKMELQLLPSFSDVHALYTLHRLSALITML</sequence>
<protein>
    <submittedName>
        <fullName evidence="1">Uncharacterized protein</fullName>
    </submittedName>
</protein>
<comment type="caution">
    <text evidence="1">The sequence shown here is derived from an EMBL/GenBank/DDBJ whole genome shotgun (WGS) entry which is preliminary data.</text>
</comment>
<proteinExistence type="predicted"/>
<reference evidence="1" key="1">
    <citation type="submission" date="2023-12" db="EMBL/GenBank/DDBJ databases">
        <title>Genome assembly of Anisodus tanguticus.</title>
        <authorList>
            <person name="Wang Y.-J."/>
        </authorList>
    </citation>
    <scope>NUCLEOTIDE SEQUENCE</scope>
    <source>
        <strain evidence="1">KB-2021</strain>
        <tissue evidence="1">Leaf</tissue>
    </source>
</reference>
<accession>A0AAE1S0X6</accession>
<evidence type="ECO:0000313" key="1">
    <source>
        <dbReference type="EMBL" id="KAK4362384.1"/>
    </source>
</evidence>
<dbReference type="AlphaFoldDB" id="A0AAE1S0X6"/>